<evidence type="ECO:0000256" key="1">
    <source>
        <dbReference type="SAM" id="Phobius"/>
    </source>
</evidence>
<dbReference type="KEGG" id="vhy:G7082_10285"/>
<dbReference type="Pfam" id="PF13127">
    <property type="entry name" value="DUF3955"/>
    <property type="match status" value="1"/>
</dbReference>
<keyword evidence="1" id="KW-1133">Transmembrane helix</keyword>
<gene>
    <name evidence="3" type="ORF">G7082_10285</name>
</gene>
<proteinExistence type="predicted"/>
<evidence type="ECO:0000259" key="2">
    <source>
        <dbReference type="Pfam" id="PF13127"/>
    </source>
</evidence>
<dbReference type="AlphaFoldDB" id="A0A6G8AXP7"/>
<dbReference type="EMBL" id="CP049887">
    <property type="protein sequence ID" value="QIL49787.1"/>
    <property type="molecule type" value="Genomic_DNA"/>
</dbReference>
<organism evidence="3 4">
    <name type="scientific">Vagococcus hydrophili</name>
    <dbReference type="NCBI Taxonomy" id="2714947"/>
    <lineage>
        <taxon>Bacteria</taxon>
        <taxon>Bacillati</taxon>
        <taxon>Bacillota</taxon>
        <taxon>Bacilli</taxon>
        <taxon>Lactobacillales</taxon>
        <taxon>Enterococcaceae</taxon>
        <taxon>Vagococcus</taxon>
    </lineage>
</organism>
<protein>
    <submittedName>
        <fullName evidence="3">DUF3955 domain-containing protein</fullName>
    </submittedName>
</protein>
<dbReference type="InterPro" id="IPR025016">
    <property type="entry name" value="DUF3955"/>
</dbReference>
<name>A0A6G8AXP7_9ENTE</name>
<feature type="transmembrane region" description="Helical" evidence="1">
    <location>
        <begin position="67"/>
        <end position="89"/>
    </location>
</feature>
<accession>A0A6G8AXP7</accession>
<feature type="transmembrane region" description="Helical" evidence="1">
    <location>
        <begin position="31"/>
        <end position="52"/>
    </location>
</feature>
<reference evidence="3 4" key="1">
    <citation type="submission" date="2020-03" db="EMBL/GenBank/DDBJ databases">
        <title>Vagococcus sp. nov., isolated from beetles.</title>
        <authorList>
            <person name="Hyun D.-W."/>
            <person name="Bae J.-W."/>
        </authorList>
    </citation>
    <scope>NUCLEOTIDE SEQUENCE [LARGE SCALE GENOMIC DNA]</scope>
    <source>
        <strain evidence="3 4">HDW17B</strain>
    </source>
</reference>
<dbReference type="Proteomes" id="UP000501747">
    <property type="component" value="Chromosome"/>
</dbReference>
<feature type="domain" description="DUF3955" evidence="2">
    <location>
        <begin position="33"/>
        <end position="89"/>
    </location>
</feature>
<sequence>MLTYEKTGAIFSSSNKRKQEIKMKKNKSPKLTMTAIGFLIIGMGCLIVKNFLPEYVDAQGLLHEPYFFLIPIGFLIVFIALIIGSIAFINNMIKLKR</sequence>
<keyword evidence="1" id="KW-0812">Transmembrane</keyword>
<keyword evidence="1" id="KW-0472">Membrane</keyword>
<evidence type="ECO:0000313" key="3">
    <source>
        <dbReference type="EMBL" id="QIL49787.1"/>
    </source>
</evidence>
<evidence type="ECO:0000313" key="4">
    <source>
        <dbReference type="Proteomes" id="UP000501747"/>
    </source>
</evidence>
<keyword evidence="4" id="KW-1185">Reference proteome</keyword>